<reference evidence="1 2" key="1">
    <citation type="journal article" date="2016" name="Nat. Commun.">
        <title>Thousands of microbial genomes shed light on interconnected biogeochemical processes in an aquifer system.</title>
        <authorList>
            <person name="Anantharaman K."/>
            <person name="Brown C.T."/>
            <person name="Hug L.A."/>
            <person name="Sharon I."/>
            <person name="Castelle C.J."/>
            <person name="Probst A.J."/>
            <person name="Thomas B.C."/>
            <person name="Singh A."/>
            <person name="Wilkins M.J."/>
            <person name="Karaoz U."/>
            <person name="Brodie E.L."/>
            <person name="Williams K.H."/>
            <person name="Hubbard S.S."/>
            <person name="Banfield J.F."/>
        </authorList>
    </citation>
    <scope>NUCLEOTIDE SEQUENCE [LARGE SCALE GENOMIC DNA]</scope>
</reference>
<accession>A0A1G2S9S1</accession>
<evidence type="ECO:0000313" key="2">
    <source>
        <dbReference type="Proteomes" id="UP000179118"/>
    </source>
</evidence>
<evidence type="ECO:0000313" key="1">
    <source>
        <dbReference type="EMBL" id="OHA81392.1"/>
    </source>
</evidence>
<dbReference type="Proteomes" id="UP000179118">
    <property type="component" value="Unassembled WGS sequence"/>
</dbReference>
<protein>
    <recommendedName>
        <fullName evidence="3">Type II toxin-antitoxin system mRNA interferase toxin, RelE/StbE family</fullName>
    </recommendedName>
</protein>
<dbReference type="SUPFAM" id="SSF143011">
    <property type="entry name" value="RelE-like"/>
    <property type="match status" value="1"/>
</dbReference>
<name>A0A1G2S9S1_9BACT</name>
<evidence type="ECO:0008006" key="3">
    <source>
        <dbReference type="Google" id="ProtNLM"/>
    </source>
</evidence>
<dbReference type="InterPro" id="IPR035093">
    <property type="entry name" value="RelE/ParE_toxin_dom_sf"/>
</dbReference>
<organism evidence="1 2">
    <name type="scientific">Candidatus Yonathbacteria bacterium RIFCSPHIGHO2_02_FULL_44_14</name>
    <dbReference type="NCBI Taxonomy" id="1802724"/>
    <lineage>
        <taxon>Bacteria</taxon>
        <taxon>Candidatus Yonathiibacteriota</taxon>
    </lineage>
</organism>
<dbReference type="Gene3D" id="3.30.2310.20">
    <property type="entry name" value="RelE-like"/>
    <property type="match status" value="1"/>
</dbReference>
<proteinExistence type="predicted"/>
<gene>
    <name evidence="1" type="ORF">A3D51_03190</name>
</gene>
<comment type="caution">
    <text evidence="1">The sequence shown here is derived from an EMBL/GenBank/DDBJ whole genome shotgun (WGS) entry which is preliminary data.</text>
</comment>
<sequence length="90" mass="10803">MSIAIIYAPVFVRQFRKLEKNLQDEVVKKIELFKDMNNHEALNVYKLNGRFKKSYGFWIDHKNRIVFDWISGNEAALLMVGDHDIYKKRR</sequence>
<dbReference type="AlphaFoldDB" id="A0A1G2S9S1"/>
<dbReference type="EMBL" id="MHUT01000008">
    <property type="protein sequence ID" value="OHA81392.1"/>
    <property type="molecule type" value="Genomic_DNA"/>
</dbReference>